<comment type="subcellular location">
    <subcellularLocation>
        <location evidence="1">Endoplasmic reticulum</location>
    </subcellularLocation>
</comment>
<dbReference type="AlphaFoldDB" id="A0A8X8BXJ0"/>
<keyword evidence="16" id="KW-1185">Reference proteome</keyword>
<keyword evidence="4" id="KW-0879">Wnt signaling pathway</keyword>
<dbReference type="InterPro" id="IPR000799">
    <property type="entry name" value="StAR-like"/>
</dbReference>
<keyword evidence="5" id="KW-0732">Signal</keyword>
<keyword evidence="8" id="KW-0143">Chaperone</keyword>
<evidence type="ECO:0000313" key="15">
    <source>
        <dbReference type="EMBL" id="KAG2471131.1"/>
    </source>
</evidence>
<dbReference type="Gene3D" id="3.30.70.260">
    <property type="match status" value="1"/>
</dbReference>
<comment type="caution">
    <text evidence="15">The sequence shown here is derived from an EMBL/GenBank/DDBJ whole genome shotgun (WGS) entry which is preliminary data.</text>
</comment>
<evidence type="ECO:0000259" key="14">
    <source>
        <dbReference type="PROSITE" id="PS50848"/>
    </source>
</evidence>
<name>A0A8X8BXJ0_POLSE</name>
<keyword evidence="7" id="KW-0446">Lipid-binding</keyword>
<dbReference type="SUPFAM" id="SSF55961">
    <property type="entry name" value="Bet v1-like"/>
    <property type="match status" value="1"/>
</dbReference>
<evidence type="ECO:0000256" key="3">
    <source>
        <dbReference type="ARBA" id="ARBA00022290"/>
    </source>
</evidence>
<keyword evidence="6" id="KW-0256">Endoplasmic reticulum</keyword>
<reference evidence="15 16" key="1">
    <citation type="journal article" date="2021" name="Cell">
        <title>Tracing the genetic footprints of vertebrate landing in non-teleost ray-finned fishes.</title>
        <authorList>
            <person name="Bi X."/>
            <person name="Wang K."/>
            <person name="Yang L."/>
            <person name="Pan H."/>
            <person name="Jiang H."/>
            <person name="Wei Q."/>
            <person name="Fang M."/>
            <person name="Yu H."/>
            <person name="Zhu C."/>
            <person name="Cai Y."/>
            <person name="He Y."/>
            <person name="Gan X."/>
            <person name="Zeng H."/>
            <person name="Yu D."/>
            <person name="Zhu Y."/>
            <person name="Jiang H."/>
            <person name="Qiu Q."/>
            <person name="Yang H."/>
            <person name="Zhang Y.E."/>
            <person name="Wang W."/>
            <person name="Zhu M."/>
            <person name="He S."/>
            <person name="Zhang G."/>
        </authorList>
    </citation>
    <scope>NUCLEOTIDE SEQUENCE [LARGE SCALE GENOMIC DNA]</scope>
    <source>
        <strain evidence="15">Bchr_013</strain>
    </source>
</reference>
<evidence type="ECO:0000256" key="8">
    <source>
        <dbReference type="ARBA" id="ARBA00023186"/>
    </source>
</evidence>
<evidence type="ECO:0000313" key="16">
    <source>
        <dbReference type="Proteomes" id="UP000886611"/>
    </source>
</evidence>
<dbReference type="FunFam" id="3.30.70.260:FF:000031">
    <property type="entry name" value="LDLR chaperone MESD"/>
    <property type="match status" value="1"/>
</dbReference>
<evidence type="ECO:0000256" key="4">
    <source>
        <dbReference type="ARBA" id="ARBA00022687"/>
    </source>
</evidence>
<dbReference type="InterPro" id="IPR002913">
    <property type="entry name" value="START_lipid-bd_dom"/>
</dbReference>
<dbReference type="GO" id="GO:0008289">
    <property type="term" value="F:lipid binding"/>
    <property type="evidence" value="ECO:0007669"/>
    <property type="project" value="UniProtKB-KW"/>
</dbReference>
<dbReference type="Gene3D" id="3.30.530.20">
    <property type="match status" value="1"/>
</dbReference>
<dbReference type="PANTHER" id="PTHR17600">
    <property type="entry name" value="MESODERM DEVELOPMENT CANDIDATE 2"/>
    <property type="match status" value="1"/>
</dbReference>
<dbReference type="PANTHER" id="PTHR17600:SF2">
    <property type="entry name" value="LRP CHAPERONE MESD"/>
    <property type="match status" value="1"/>
</dbReference>
<dbReference type="PRINTS" id="PR00978">
    <property type="entry name" value="STARPROTEIN"/>
</dbReference>
<comment type="catalytic activity">
    <reaction evidence="12">
        <text>cholesterol(in) = cholesterol(out)</text>
        <dbReference type="Rhea" id="RHEA:39747"/>
        <dbReference type="ChEBI" id="CHEBI:16113"/>
    </reaction>
</comment>
<dbReference type="Pfam" id="PF01852">
    <property type="entry name" value="START"/>
    <property type="match status" value="1"/>
</dbReference>
<comment type="similarity">
    <text evidence="2">Belongs to the MESD family.</text>
</comment>
<feature type="domain" description="START" evidence="14">
    <location>
        <begin position="108"/>
        <end position="269"/>
    </location>
</feature>
<dbReference type="Gene3D" id="6.10.250.640">
    <property type="match status" value="1"/>
</dbReference>
<feature type="non-terminal residue" evidence="15">
    <location>
        <position position="1"/>
    </location>
</feature>
<dbReference type="InterPro" id="IPR023393">
    <property type="entry name" value="START-like_dom_sf"/>
</dbReference>
<evidence type="ECO:0000256" key="9">
    <source>
        <dbReference type="ARBA" id="ARBA00030724"/>
    </source>
</evidence>
<sequence length="496" mass="55687">MDSSIPPPGCLVAASLANVRSPVSCMAPWDMESSTTWVGAMVAARGVLQRLENPAGRVISPTLRCNWDQVVKHLDHLRVGYKTGQPPPLKGQNREKEDEVAWEEWWCKGDGVIPASPEVVWECLKPVPNGLRVQWDSNINQFDLIESIDDYVSVCRTVTPSAAMGLISPRDFVDVVLVKQYEDGTFSSNATHVGHSECPPQPGFVRGFNHPCGCFCVPIPGEPSKTQLLSFFQTDLGGFLPRSIVDSFFPSTMMEFYKNLTKAAKSYQEVSVKHLEIMASRSKWVCVFLLFYVTATFLAAAQNNENEKGKKKKDIRDYNDADMARLLEEWEKDDEIEEGDLPEHKRSPPPIDFSKIDPKKPEELLKLSKKGRTLMMFATISGEPTEKETEEISSLWQGSLFNANYDVQRFVVGSNRVIFMLRDGSYAWEIKDFLTNQDRCADVTVEGQVYPGKGATKKSKEHESDVNEINAEKKKKKNSKTSGKETNKASKQNVEL</sequence>
<evidence type="ECO:0000256" key="7">
    <source>
        <dbReference type="ARBA" id="ARBA00023121"/>
    </source>
</evidence>
<feature type="region of interest" description="Disordered" evidence="13">
    <location>
        <begin position="337"/>
        <end position="357"/>
    </location>
</feature>
<evidence type="ECO:0000256" key="2">
    <source>
        <dbReference type="ARBA" id="ARBA00011068"/>
    </source>
</evidence>
<dbReference type="PROSITE" id="PS50848">
    <property type="entry name" value="START"/>
    <property type="match status" value="1"/>
</dbReference>
<dbReference type="Proteomes" id="UP000886611">
    <property type="component" value="Unassembled WGS sequence"/>
</dbReference>
<feature type="non-terminal residue" evidence="15">
    <location>
        <position position="496"/>
    </location>
</feature>
<protein>
    <recommendedName>
        <fullName evidence="3">LRP chaperone MESD</fullName>
    </recommendedName>
    <alternativeName>
        <fullName evidence="11">LDLR chaperone MESD</fullName>
    </alternativeName>
    <alternativeName>
        <fullName evidence="9">Mesoderm development candidate 2</fullName>
    </alternativeName>
    <alternativeName>
        <fullName evidence="10">Mesoderm development protein</fullName>
    </alternativeName>
</protein>
<dbReference type="GO" id="GO:0005783">
    <property type="term" value="C:endoplasmic reticulum"/>
    <property type="evidence" value="ECO:0007669"/>
    <property type="project" value="UniProtKB-SubCell"/>
</dbReference>
<feature type="region of interest" description="Disordered" evidence="13">
    <location>
        <begin position="451"/>
        <end position="496"/>
    </location>
</feature>
<dbReference type="Pfam" id="PF10185">
    <property type="entry name" value="Mesd"/>
    <property type="match status" value="1"/>
</dbReference>
<dbReference type="GO" id="GO:0006457">
    <property type="term" value="P:protein folding"/>
    <property type="evidence" value="ECO:0007669"/>
    <property type="project" value="InterPro"/>
</dbReference>
<evidence type="ECO:0000256" key="6">
    <source>
        <dbReference type="ARBA" id="ARBA00022824"/>
    </source>
</evidence>
<gene>
    <name evidence="15" type="primary">Mesd</name>
    <name evidence="15" type="ORF">GTO96_0005939</name>
</gene>
<evidence type="ECO:0000256" key="12">
    <source>
        <dbReference type="ARBA" id="ARBA00034049"/>
    </source>
</evidence>
<dbReference type="InterPro" id="IPR019330">
    <property type="entry name" value="MESD"/>
</dbReference>
<dbReference type="GO" id="GO:0016055">
    <property type="term" value="P:Wnt signaling pathway"/>
    <property type="evidence" value="ECO:0007669"/>
    <property type="project" value="UniProtKB-KW"/>
</dbReference>
<dbReference type="SMART" id="SM00234">
    <property type="entry name" value="START"/>
    <property type="match status" value="1"/>
</dbReference>
<evidence type="ECO:0000256" key="13">
    <source>
        <dbReference type="SAM" id="MobiDB-lite"/>
    </source>
</evidence>
<evidence type="ECO:0000256" key="1">
    <source>
        <dbReference type="ARBA" id="ARBA00004240"/>
    </source>
</evidence>
<evidence type="ECO:0000256" key="10">
    <source>
        <dbReference type="ARBA" id="ARBA00032329"/>
    </source>
</evidence>
<proteinExistence type="inferred from homology"/>
<dbReference type="EMBL" id="JAATIS010000094">
    <property type="protein sequence ID" value="KAG2471131.1"/>
    <property type="molecule type" value="Genomic_DNA"/>
</dbReference>
<evidence type="ECO:0000256" key="11">
    <source>
        <dbReference type="ARBA" id="ARBA00033472"/>
    </source>
</evidence>
<evidence type="ECO:0000256" key="5">
    <source>
        <dbReference type="ARBA" id="ARBA00022729"/>
    </source>
</evidence>
<organism evidence="15 16">
    <name type="scientific">Polypterus senegalus</name>
    <name type="common">Senegal bichir</name>
    <dbReference type="NCBI Taxonomy" id="55291"/>
    <lineage>
        <taxon>Eukaryota</taxon>
        <taxon>Metazoa</taxon>
        <taxon>Chordata</taxon>
        <taxon>Craniata</taxon>
        <taxon>Vertebrata</taxon>
        <taxon>Euteleostomi</taxon>
        <taxon>Actinopterygii</taxon>
        <taxon>Polypteriformes</taxon>
        <taxon>Polypteridae</taxon>
        <taxon>Polypterus</taxon>
    </lineage>
</organism>
<accession>A0A8X8BXJ0</accession>